<proteinExistence type="predicted"/>
<gene>
    <name evidence="1" type="ORF">MARI151_10648</name>
</gene>
<evidence type="ECO:0000313" key="1">
    <source>
        <dbReference type="EMBL" id="VXB14844.1"/>
    </source>
</evidence>
<name>A0A653NBE9_9FLAO</name>
<accession>A0A653NBE9</accession>
<sequence length="52" mass="6322">MPNNYIEIKKNSKNLILESKSLELYELRLNMERFVFYIRTISNYVFYISLGI</sequence>
<keyword evidence="2" id="KW-1185">Reference proteome</keyword>
<reference evidence="1 2" key="1">
    <citation type="submission" date="2019-10" db="EMBL/GenBank/DDBJ databases">
        <authorList>
            <person name="Karimi E."/>
        </authorList>
    </citation>
    <scope>NUCLEOTIDE SEQUENCE [LARGE SCALE GENOMIC DNA]</scope>
    <source>
        <strain evidence="1">Maribacter sp. 151</strain>
    </source>
</reference>
<dbReference type="EMBL" id="CABWLR010000001">
    <property type="protein sequence ID" value="VXB14844.1"/>
    <property type="molecule type" value="Genomic_DNA"/>
</dbReference>
<protein>
    <submittedName>
        <fullName evidence="1">Uncharacterized protein</fullName>
    </submittedName>
</protein>
<dbReference type="Proteomes" id="UP000430202">
    <property type="component" value="Unassembled WGS sequence"/>
</dbReference>
<organism evidence="1 2">
    <name type="scientific">Maribacter litoralis</name>
    <dbReference type="NCBI Taxonomy" id="2059726"/>
    <lineage>
        <taxon>Bacteria</taxon>
        <taxon>Pseudomonadati</taxon>
        <taxon>Bacteroidota</taxon>
        <taxon>Flavobacteriia</taxon>
        <taxon>Flavobacteriales</taxon>
        <taxon>Flavobacteriaceae</taxon>
        <taxon>Maribacter</taxon>
    </lineage>
</organism>
<dbReference type="AlphaFoldDB" id="A0A653NBE9"/>
<evidence type="ECO:0000313" key="2">
    <source>
        <dbReference type="Proteomes" id="UP000430202"/>
    </source>
</evidence>